<dbReference type="InterPro" id="IPR036397">
    <property type="entry name" value="RNaseH_sf"/>
</dbReference>
<evidence type="ECO:0000313" key="2">
    <source>
        <dbReference type="EMBL" id="KAL1194224.1"/>
    </source>
</evidence>
<name>A0ABD1BVF2_CARAN</name>
<organism evidence="3 4">
    <name type="scientific">Cardamine amara subsp. amara</name>
    <dbReference type="NCBI Taxonomy" id="228776"/>
    <lineage>
        <taxon>Eukaryota</taxon>
        <taxon>Viridiplantae</taxon>
        <taxon>Streptophyta</taxon>
        <taxon>Embryophyta</taxon>
        <taxon>Tracheophyta</taxon>
        <taxon>Spermatophyta</taxon>
        <taxon>Magnoliopsida</taxon>
        <taxon>eudicotyledons</taxon>
        <taxon>Gunneridae</taxon>
        <taxon>Pentapetalae</taxon>
        <taxon>rosids</taxon>
        <taxon>malvids</taxon>
        <taxon>Brassicales</taxon>
        <taxon>Brassicaceae</taxon>
        <taxon>Cardamineae</taxon>
        <taxon>Cardamine</taxon>
    </lineage>
</organism>
<dbReference type="PANTHER" id="PTHR47074">
    <property type="entry name" value="BNAC02G40300D PROTEIN"/>
    <property type="match status" value="1"/>
</dbReference>
<sequence length="128" mass="14166">MKSRDVNFADENDTTMISLPALPRVEYAEDQIVNQGSKSQSFVSSTLMGEALAMRESLDYALELGCVTLHLESDSKSLINAIRYASPLTEIHGVLEDIQASISAFSFISSSYISRDANYVNSPFRDFN</sequence>
<dbReference type="AlphaFoldDB" id="A0ABD1BVF2"/>
<accession>A0ABD1BVF2</accession>
<proteinExistence type="predicted"/>
<protein>
    <recommendedName>
        <fullName evidence="1">RNase H type-1 domain-containing protein</fullName>
    </recommendedName>
</protein>
<dbReference type="EMBL" id="JBANAX010000136">
    <property type="protein sequence ID" value="KAL1221148.1"/>
    <property type="molecule type" value="Genomic_DNA"/>
</dbReference>
<dbReference type="Gene3D" id="3.30.420.10">
    <property type="entry name" value="Ribonuclease H-like superfamily/Ribonuclease H"/>
    <property type="match status" value="1"/>
</dbReference>
<dbReference type="Pfam" id="PF13456">
    <property type="entry name" value="RVT_3"/>
    <property type="match status" value="1"/>
</dbReference>
<dbReference type="InterPro" id="IPR052929">
    <property type="entry name" value="RNase_H-like_EbsB-rel"/>
</dbReference>
<evidence type="ECO:0000313" key="4">
    <source>
        <dbReference type="Proteomes" id="UP001558713"/>
    </source>
</evidence>
<keyword evidence="4" id="KW-1185">Reference proteome</keyword>
<feature type="domain" description="RNase H type-1" evidence="1">
    <location>
        <begin position="30"/>
        <end position="120"/>
    </location>
</feature>
<dbReference type="PANTHER" id="PTHR47074:SF11">
    <property type="entry name" value="REVERSE TRANSCRIPTASE-LIKE PROTEIN"/>
    <property type="match status" value="1"/>
</dbReference>
<dbReference type="InterPro" id="IPR002156">
    <property type="entry name" value="RNaseH_domain"/>
</dbReference>
<dbReference type="EMBL" id="JBANAX010000758">
    <property type="protein sequence ID" value="KAL1194224.1"/>
    <property type="molecule type" value="Genomic_DNA"/>
</dbReference>
<reference evidence="3 4" key="1">
    <citation type="submission" date="2024-04" db="EMBL/GenBank/DDBJ databases">
        <title>Genome assembly C_amara_ONT_v2.</title>
        <authorList>
            <person name="Yant L."/>
            <person name="Moore C."/>
            <person name="Slenker M."/>
        </authorList>
    </citation>
    <scope>NUCLEOTIDE SEQUENCE [LARGE SCALE GENOMIC DNA]</scope>
    <source>
        <tissue evidence="3">Leaf</tissue>
    </source>
</reference>
<comment type="caution">
    <text evidence="3">The sequence shown here is derived from an EMBL/GenBank/DDBJ whole genome shotgun (WGS) entry which is preliminary data.</text>
</comment>
<evidence type="ECO:0000313" key="3">
    <source>
        <dbReference type="EMBL" id="KAL1221148.1"/>
    </source>
</evidence>
<gene>
    <name evidence="3" type="ORF">V5N11_016214</name>
    <name evidence="2" type="ORF">V5N11_035188</name>
</gene>
<evidence type="ECO:0000259" key="1">
    <source>
        <dbReference type="Pfam" id="PF13456"/>
    </source>
</evidence>
<dbReference type="Proteomes" id="UP001558713">
    <property type="component" value="Unassembled WGS sequence"/>
</dbReference>